<comment type="similarity">
    <text evidence="1">Belongs to the ribonucleoside diphosphate reductase large chain family.</text>
</comment>
<dbReference type="SUPFAM" id="SSF51998">
    <property type="entry name" value="PFL-like glycyl radical enzymes"/>
    <property type="match status" value="1"/>
</dbReference>
<feature type="domain" description="Ribonucleotide reductase large subunit C-terminal" evidence="4">
    <location>
        <begin position="266"/>
        <end position="803"/>
    </location>
</feature>
<dbReference type="GO" id="GO:0009263">
    <property type="term" value="P:deoxyribonucleotide biosynthetic process"/>
    <property type="evidence" value="ECO:0007669"/>
    <property type="project" value="TreeGrafter"/>
</dbReference>
<accession>A0A7R5WLX1</accession>
<organism evidence="5 6">
    <name type="scientific">Diachasmimorpha longicaudata entomopoxvirus</name>
    <dbReference type="NCBI Taxonomy" id="109981"/>
    <lineage>
        <taxon>Viruses</taxon>
        <taxon>Varidnaviria</taxon>
        <taxon>Bamfordvirae</taxon>
        <taxon>Nucleocytoviricota</taxon>
        <taxon>Pokkesviricetes</taxon>
        <taxon>Chitovirales</taxon>
        <taxon>Poxviridae</taxon>
        <taxon>Entomopoxvirinae</taxon>
        <taxon>Epsilonentomopoxvirus</taxon>
        <taxon>Epsilonentomopoxvirus dlongicaudata</taxon>
        <taxon>Diachasmimorpha entomopoxvirus</taxon>
    </lineage>
</organism>
<dbReference type="EMBL" id="KR095315">
    <property type="protein sequence ID" value="AKS26319.1"/>
    <property type="molecule type" value="Genomic_DNA"/>
</dbReference>
<evidence type="ECO:0000313" key="6">
    <source>
        <dbReference type="Proteomes" id="UP000593702"/>
    </source>
</evidence>
<evidence type="ECO:0000313" key="5">
    <source>
        <dbReference type="EMBL" id="AKS26319.1"/>
    </source>
</evidence>
<evidence type="ECO:0000256" key="3">
    <source>
        <dbReference type="ARBA" id="ARBA00031255"/>
    </source>
</evidence>
<keyword evidence="2" id="KW-0021">Allosteric enzyme</keyword>
<dbReference type="GO" id="GO:0004748">
    <property type="term" value="F:ribonucleoside-diphosphate reductase activity, thioredoxin disulfide as acceptor"/>
    <property type="evidence" value="ECO:0007669"/>
    <property type="project" value="TreeGrafter"/>
</dbReference>
<evidence type="ECO:0000256" key="1">
    <source>
        <dbReference type="ARBA" id="ARBA00010406"/>
    </source>
</evidence>
<dbReference type="KEGG" id="vg:80534452"/>
<dbReference type="Gene3D" id="3.20.70.20">
    <property type="match status" value="1"/>
</dbReference>
<evidence type="ECO:0000259" key="4">
    <source>
        <dbReference type="Pfam" id="PF02867"/>
    </source>
</evidence>
<dbReference type="Proteomes" id="UP000593702">
    <property type="component" value="Segment"/>
</dbReference>
<dbReference type="GO" id="GO:0005524">
    <property type="term" value="F:ATP binding"/>
    <property type="evidence" value="ECO:0007669"/>
    <property type="project" value="TreeGrafter"/>
</dbReference>
<dbReference type="NCBIfam" id="TIGR02506">
    <property type="entry name" value="NrdE_NrdA"/>
    <property type="match status" value="1"/>
</dbReference>
<protein>
    <recommendedName>
        <fullName evidence="3">Ribonucleotide reductase large subunit</fullName>
    </recommendedName>
</protein>
<reference evidence="5 6" key="1">
    <citation type="submission" date="2015-04" db="EMBL/GenBank/DDBJ databases">
        <title>Diachasmimorpha longicaudata entomopoxvirus genome.</title>
        <authorList>
            <person name="Coffman K.A."/>
            <person name="Burke G.R."/>
        </authorList>
    </citation>
    <scope>NUCLEOTIDE SEQUENCE [LARGE SCALE GENOMIC DNA]</scope>
</reference>
<dbReference type="InterPro" id="IPR013346">
    <property type="entry name" value="NrdE_NrdA_C"/>
</dbReference>
<gene>
    <name evidence="5" type="primary">RNRL</name>
    <name evidence="5" type="ORF">DLEV_028</name>
</gene>
<sequence length="827" mass="95497">MFVFEEYFKNLRKHQYQGLCRSHQFYQTHPNGETYPVANQVKNFSSVFIDRHGIVSKPKEALEALFKILGYINTQAPKEENIPNFSEYFKYLSIISNEPKFFTNFFEEITTLCLSHIIKSPHFDTIGKNIQLIYYYITSFDSFSIYLMYFADIFQVEHARKILPNLTLDVEYDFFHTNFTGRGLQLLSMGGLSAISMIDSKGQTRKIIVENLPLMYTRIVCQLGSPVSSQIVSPVTLYNNLWDQHIIPSTPVFYNALHRDNNLLTSCFILDTTDEIDSIGNLFKEIIQIKRFGSGIGVNFSKLRARGAQVRMAEKSNGLGNYIKAISGLSEQFKNEEKERASPTNINISIDHPDLLELLALKESTFIDANYKMNNIFLTVSIPDEFMYRYIQNQPWFLISPEQGNLPNLYGKAYSDEYNRLVKDPNVIKTEISSSVLMNKITDIMLKTGGPFLFFKDVINETSNQKNIGTISATNLCTEILEYTDNKETACCNITSLNLKSFIKNGIFDINLFRESVGMSVICLANTLEYGATPSERCQLSNQRRKPIGIGIQGLADMFMALQIPFLEGKRLYRYIIEELYCVALTTSCSLVKNFGFKPWFGCESSPLQKDGLFSFDLYRTYQAEKRNKLLELNFENLAREIKLSEYSPMFIAPDRWSRLKRDIQTYGCYNSLLVALMPTALTASIHNNVDTSECMFKNLYISKHSRYEHFRINPYMIQQLKNINPFKIVDTLQRQENCIKQELFKTIYDLDELEYTNFQAYANPFIDQGRSYNLYIKDNNKTRLLQVILLNWLKGTKTIYYYKTHIAINALNLKEDSSDSCQMCSS</sequence>
<dbReference type="GeneID" id="80534452"/>
<dbReference type="InterPro" id="IPR000788">
    <property type="entry name" value="RNR_lg_C"/>
</dbReference>
<dbReference type="PRINTS" id="PR01183">
    <property type="entry name" value="RIBORDTASEM1"/>
</dbReference>
<keyword evidence="6" id="KW-1185">Reference proteome</keyword>
<dbReference type="PANTHER" id="PTHR11573">
    <property type="entry name" value="RIBONUCLEOSIDE-DIPHOSPHATE REDUCTASE LARGE CHAIN"/>
    <property type="match status" value="1"/>
</dbReference>
<dbReference type="Pfam" id="PF02867">
    <property type="entry name" value="Ribonuc_red_lgC"/>
    <property type="match status" value="1"/>
</dbReference>
<proteinExistence type="inferred from homology"/>
<evidence type="ECO:0000256" key="2">
    <source>
        <dbReference type="ARBA" id="ARBA00022533"/>
    </source>
</evidence>
<dbReference type="PANTHER" id="PTHR11573:SF6">
    <property type="entry name" value="RIBONUCLEOSIDE-DIPHOSPHATE REDUCTASE LARGE SUBUNIT"/>
    <property type="match status" value="1"/>
</dbReference>
<dbReference type="InterPro" id="IPR039718">
    <property type="entry name" value="Rrm1"/>
</dbReference>
<name>A0A7R5WLX1_9POXV</name>
<dbReference type="RefSeq" id="YP_010796775.1">
    <property type="nucleotide sequence ID" value="NC_076102.1"/>
</dbReference>